<organism evidence="8 9">
    <name type="scientific">Paenibacillus qinlingensis</name>
    <dbReference type="NCBI Taxonomy" id="1837343"/>
    <lineage>
        <taxon>Bacteria</taxon>
        <taxon>Bacillati</taxon>
        <taxon>Bacillota</taxon>
        <taxon>Bacilli</taxon>
        <taxon>Bacillales</taxon>
        <taxon>Paenibacillaceae</taxon>
        <taxon>Paenibacillus</taxon>
    </lineage>
</organism>
<comment type="caution">
    <text evidence="8">The sequence shown here is derived from an EMBL/GenBank/DDBJ whole genome shotgun (WGS) entry which is preliminary data.</text>
</comment>
<evidence type="ECO:0000256" key="2">
    <source>
        <dbReference type="ARBA" id="ARBA00005262"/>
    </source>
</evidence>
<evidence type="ECO:0000256" key="3">
    <source>
        <dbReference type="ARBA" id="ARBA00022475"/>
    </source>
</evidence>
<reference evidence="8 9" key="1">
    <citation type="submission" date="2023-07" db="EMBL/GenBank/DDBJ databases">
        <title>Sorghum-associated microbial communities from plants grown in Nebraska, USA.</title>
        <authorList>
            <person name="Schachtman D."/>
        </authorList>
    </citation>
    <scope>NUCLEOTIDE SEQUENCE [LARGE SCALE GENOMIC DNA]</scope>
    <source>
        <strain evidence="8 9">CC258</strain>
    </source>
</reference>
<proteinExistence type="inferred from homology"/>
<dbReference type="Pfam" id="PF02417">
    <property type="entry name" value="Chromate_transp"/>
    <property type="match status" value="1"/>
</dbReference>
<keyword evidence="9" id="KW-1185">Reference proteome</keyword>
<keyword evidence="3" id="KW-1003">Cell membrane</keyword>
<evidence type="ECO:0000256" key="6">
    <source>
        <dbReference type="ARBA" id="ARBA00023136"/>
    </source>
</evidence>
<dbReference type="PANTHER" id="PTHR43663:SF1">
    <property type="entry name" value="CHROMATE TRANSPORTER"/>
    <property type="match status" value="1"/>
</dbReference>
<sequence>MLLHLFLTFFQIGLLSFGGGYAILPVIQLEVERHQWMTVDEFYHVIALAGSSPGPIATNTATLTGYETAGVPGAIVATLGMVLPSLIVIILVAAFLFRWHSHPWFQSSFYGLKPVVTGFIVYAALHFGMTSFGSVHTGVSWRQVATLFIAGGAFLAIVKYKLHPLLVIVCAGMLGIVFFL</sequence>
<accession>A0ABU1NP53</accession>
<evidence type="ECO:0000256" key="4">
    <source>
        <dbReference type="ARBA" id="ARBA00022692"/>
    </source>
</evidence>
<dbReference type="Proteomes" id="UP001267290">
    <property type="component" value="Unassembled WGS sequence"/>
</dbReference>
<feature type="transmembrane region" description="Helical" evidence="7">
    <location>
        <begin position="139"/>
        <end position="157"/>
    </location>
</feature>
<gene>
    <name evidence="8" type="ORF">J2736_000447</name>
</gene>
<dbReference type="RefSeq" id="WP_310223107.1">
    <property type="nucleotide sequence ID" value="NZ_JAVDSB010000001.1"/>
</dbReference>
<comment type="similarity">
    <text evidence="2">Belongs to the chromate ion transporter (CHR) (TC 2.A.51) family.</text>
</comment>
<evidence type="ECO:0000313" key="8">
    <source>
        <dbReference type="EMBL" id="MDR6549264.1"/>
    </source>
</evidence>
<evidence type="ECO:0000313" key="9">
    <source>
        <dbReference type="Proteomes" id="UP001267290"/>
    </source>
</evidence>
<evidence type="ECO:0000256" key="7">
    <source>
        <dbReference type="SAM" id="Phobius"/>
    </source>
</evidence>
<feature type="transmembrane region" description="Helical" evidence="7">
    <location>
        <begin position="74"/>
        <end position="97"/>
    </location>
</feature>
<feature type="transmembrane region" description="Helical" evidence="7">
    <location>
        <begin position="109"/>
        <end position="127"/>
    </location>
</feature>
<keyword evidence="5 7" id="KW-1133">Transmembrane helix</keyword>
<comment type="subcellular location">
    <subcellularLocation>
        <location evidence="1">Cell membrane</location>
        <topology evidence="1">Multi-pass membrane protein</topology>
    </subcellularLocation>
</comment>
<dbReference type="InterPro" id="IPR052518">
    <property type="entry name" value="CHR_Transporter"/>
</dbReference>
<keyword evidence="4 7" id="KW-0812">Transmembrane</keyword>
<evidence type="ECO:0000256" key="1">
    <source>
        <dbReference type="ARBA" id="ARBA00004651"/>
    </source>
</evidence>
<dbReference type="PANTHER" id="PTHR43663">
    <property type="entry name" value="CHROMATE TRANSPORT PROTEIN-RELATED"/>
    <property type="match status" value="1"/>
</dbReference>
<keyword evidence="6 7" id="KW-0472">Membrane</keyword>
<dbReference type="EMBL" id="JAVDSB010000001">
    <property type="protein sequence ID" value="MDR6549264.1"/>
    <property type="molecule type" value="Genomic_DNA"/>
</dbReference>
<feature type="transmembrane region" description="Helical" evidence="7">
    <location>
        <begin position="162"/>
        <end position="179"/>
    </location>
</feature>
<dbReference type="InterPro" id="IPR003370">
    <property type="entry name" value="Chromate_transpt"/>
</dbReference>
<evidence type="ECO:0000256" key="5">
    <source>
        <dbReference type="ARBA" id="ARBA00022989"/>
    </source>
</evidence>
<protein>
    <submittedName>
        <fullName evidence="8">Chromate transporter</fullName>
    </submittedName>
</protein>
<name>A0ABU1NP53_9BACL</name>